<dbReference type="GO" id="GO:0071949">
    <property type="term" value="F:FAD binding"/>
    <property type="evidence" value="ECO:0007669"/>
    <property type="project" value="InterPro"/>
</dbReference>
<keyword evidence="2" id="KW-0274">FAD</keyword>
<keyword evidence="3" id="KW-0560">Oxidoreductase</keyword>
<reference evidence="7" key="1">
    <citation type="submission" date="2014-04" db="EMBL/GenBank/DDBJ databases">
        <title>Evolutionary Origins and Diversification of the Mycorrhizal Mutualists.</title>
        <authorList>
            <consortium name="DOE Joint Genome Institute"/>
            <consortium name="Mycorrhizal Genomics Consortium"/>
            <person name="Kohler A."/>
            <person name="Kuo A."/>
            <person name="Nagy L.G."/>
            <person name="Floudas D."/>
            <person name="Copeland A."/>
            <person name="Barry K.W."/>
            <person name="Cichocki N."/>
            <person name="Veneault-Fourrey C."/>
            <person name="LaButti K."/>
            <person name="Lindquist E.A."/>
            <person name="Lipzen A."/>
            <person name="Lundell T."/>
            <person name="Morin E."/>
            <person name="Murat C."/>
            <person name="Riley R."/>
            <person name="Ohm R."/>
            <person name="Sun H."/>
            <person name="Tunlid A."/>
            <person name="Henrissat B."/>
            <person name="Grigoriev I.V."/>
            <person name="Hibbett D.S."/>
            <person name="Martin F."/>
        </authorList>
    </citation>
    <scope>NUCLEOTIDE SEQUENCE [LARGE SCALE GENOMIC DNA]</scope>
    <source>
        <strain evidence="7">FD-334 SS-4</strain>
    </source>
</reference>
<dbReference type="InterPro" id="IPR051104">
    <property type="entry name" value="FAD_monoxygenase"/>
</dbReference>
<dbReference type="Pfam" id="PF01494">
    <property type="entry name" value="FAD_binding_3"/>
    <property type="match status" value="1"/>
</dbReference>
<dbReference type="Gene3D" id="3.50.50.60">
    <property type="entry name" value="FAD/NAD(P)-binding domain"/>
    <property type="match status" value="1"/>
</dbReference>
<keyword evidence="7" id="KW-1185">Reference proteome</keyword>
<proteinExistence type="predicted"/>
<organism evidence="6 7">
    <name type="scientific">Hypholoma sublateritium (strain FD-334 SS-4)</name>
    <dbReference type="NCBI Taxonomy" id="945553"/>
    <lineage>
        <taxon>Eukaryota</taxon>
        <taxon>Fungi</taxon>
        <taxon>Dikarya</taxon>
        <taxon>Basidiomycota</taxon>
        <taxon>Agaricomycotina</taxon>
        <taxon>Agaricomycetes</taxon>
        <taxon>Agaricomycetidae</taxon>
        <taxon>Agaricales</taxon>
        <taxon>Agaricineae</taxon>
        <taxon>Strophariaceae</taxon>
        <taxon>Hypholoma</taxon>
    </lineage>
</organism>
<accession>A0A0D2NXW9</accession>
<dbReference type="OrthoDB" id="417877at2759"/>
<feature type="region of interest" description="Disordered" evidence="4">
    <location>
        <begin position="391"/>
        <end position="417"/>
    </location>
</feature>
<dbReference type="SUPFAM" id="SSF51905">
    <property type="entry name" value="FAD/NAD(P)-binding domain"/>
    <property type="match status" value="1"/>
</dbReference>
<dbReference type="GO" id="GO:0044550">
    <property type="term" value="P:secondary metabolite biosynthetic process"/>
    <property type="evidence" value="ECO:0007669"/>
    <property type="project" value="TreeGrafter"/>
</dbReference>
<dbReference type="PANTHER" id="PTHR46720:SF3">
    <property type="entry name" value="FAD-BINDING DOMAIN-CONTAINING PROTEIN-RELATED"/>
    <property type="match status" value="1"/>
</dbReference>
<dbReference type="GO" id="GO:0016491">
    <property type="term" value="F:oxidoreductase activity"/>
    <property type="evidence" value="ECO:0007669"/>
    <property type="project" value="UniProtKB-KW"/>
</dbReference>
<dbReference type="EMBL" id="KN817754">
    <property type="protein sequence ID" value="KJA13325.1"/>
    <property type="molecule type" value="Genomic_DNA"/>
</dbReference>
<keyword evidence="1" id="KW-0285">Flavoprotein</keyword>
<dbReference type="InterPro" id="IPR036188">
    <property type="entry name" value="FAD/NAD-bd_sf"/>
</dbReference>
<dbReference type="SUPFAM" id="SSF54373">
    <property type="entry name" value="FAD-linked reductases, C-terminal domain"/>
    <property type="match status" value="1"/>
</dbReference>
<dbReference type="PANTHER" id="PTHR46720">
    <property type="entry name" value="HYDROXYLASE, PUTATIVE (AFU_ORTHOLOGUE AFUA_3G01460)-RELATED"/>
    <property type="match status" value="1"/>
</dbReference>
<dbReference type="InterPro" id="IPR002938">
    <property type="entry name" value="FAD-bd"/>
</dbReference>
<dbReference type="PRINTS" id="PR00420">
    <property type="entry name" value="RNGMNOXGNASE"/>
</dbReference>
<sequence length="417" mass="45525">GAGINIWPRTWSIMKALSLSDTLVHFLPHVPDYTSRLVFEIRKADQHEGFHIMDFMSNGGTIRLHRKALQQSLLAVQPAGRVHLSHRLMTYEETDSQARLHFTDGTTATCDLLVGADGIRSTVRRKFLEKHAVAVPLPDGLQLGDPVWSGTYAYRGLVPFNKLAARFPGHRAITTPMMYAGKLKHVICYPLPHDGAVNVIAVNTDLTKEGLGHPLPTTTMCDREEVQSLFVGWDPEVRSLVECIEHPSKWALMTLIPLEKYAHARVVLVGDAAHGMTPHQGAGAGQAFDDVYVLAALLSHRLSTAATIPRISEIYSAIRCPVANRVLGLAREAGFVTELVGPDFERVVEGDTGVPLDKLRASFQGMISAWDWVWDSSADDDQRRAVEMLESAFGDGGGDVSDAKDSTSSGAEAATTT</sequence>
<protein>
    <recommendedName>
        <fullName evidence="5">FAD-binding domain-containing protein</fullName>
    </recommendedName>
</protein>
<dbReference type="Proteomes" id="UP000054270">
    <property type="component" value="Unassembled WGS sequence"/>
</dbReference>
<dbReference type="AlphaFoldDB" id="A0A0D2NXW9"/>
<evidence type="ECO:0000259" key="5">
    <source>
        <dbReference type="Pfam" id="PF01494"/>
    </source>
</evidence>
<feature type="domain" description="FAD-binding" evidence="5">
    <location>
        <begin position="258"/>
        <end position="327"/>
    </location>
</feature>
<feature type="non-terminal residue" evidence="6">
    <location>
        <position position="1"/>
    </location>
</feature>
<evidence type="ECO:0000313" key="7">
    <source>
        <dbReference type="Proteomes" id="UP000054270"/>
    </source>
</evidence>
<evidence type="ECO:0000256" key="2">
    <source>
        <dbReference type="ARBA" id="ARBA00022827"/>
    </source>
</evidence>
<name>A0A0D2NXW9_HYPSF</name>
<evidence type="ECO:0000256" key="4">
    <source>
        <dbReference type="SAM" id="MobiDB-lite"/>
    </source>
</evidence>
<gene>
    <name evidence="6" type="ORF">HYPSUDRAFT_49909</name>
</gene>
<feature type="compositionally biased region" description="Low complexity" evidence="4">
    <location>
        <begin position="406"/>
        <end position="417"/>
    </location>
</feature>
<evidence type="ECO:0000256" key="1">
    <source>
        <dbReference type="ARBA" id="ARBA00022630"/>
    </source>
</evidence>
<evidence type="ECO:0000256" key="3">
    <source>
        <dbReference type="ARBA" id="ARBA00023002"/>
    </source>
</evidence>
<dbReference type="STRING" id="945553.A0A0D2NXW9"/>
<evidence type="ECO:0000313" key="6">
    <source>
        <dbReference type="EMBL" id="KJA13325.1"/>
    </source>
</evidence>
<dbReference type="OMA" id="ITIHFAD"/>